<keyword evidence="1" id="KW-1133">Transmembrane helix</keyword>
<dbReference type="OrthoDB" id="5376804at2759"/>
<dbReference type="InterPro" id="IPR021514">
    <property type="entry name" value="DUF3176"/>
</dbReference>
<protein>
    <submittedName>
        <fullName evidence="2">Uncharacterized protein</fullName>
    </submittedName>
</protein>
<reference evidence="2 3" key="1">
    <citation type="journal article" date="2018" name="IMA Fungus">
        <title>IMA Genome-F 9: Draft genome sequence of Annulohypoxylon stygium, Aspergillus mulundensis, Berkeleyomyces basicola (syn. Thielaviopsis basicola), Ceratocystis smalleyi, two Cercospora beticola strains, Coleophoma cylindrospora, Fusarium fracticaudum, Phialophora cf. hyalina, and Morchella septimelata.</title>
        <authorList>
            <person name="Wingfield B.D."/>
            <person name="Bills G.F."/>
            <person name="Dong Y."/>
            <person name="Huang W."/>
            <person name="Nel W.J."/>
            <person name="Swalarsk-Parry B.S."/>
            <person name="Vaghefi N."/>
            <person name="Wilken P.M."/>
            <person name="An Z."/>
            <person name="de Beer Z.W."/>
            <person name="De Vos L."/>
            <person name="Chen L."/>
            <person name="Duong T.A."/>
            <person name="Gao Y."/>
            <person name="Hammerbacher A."/>
            <person name="Kikkert J.R."/>
            <person name="Li Y."/>
            <person name="Li H."/>
            <person name="Li K."/>
            <person name="Li Q."/>
            <person name="Liu X."/>
            <person name="Ma X."/>
            <person name="Naidoo K."/>
            <person name="Pethybridge S.J."/>
            <person name="Sun J."/>
            <person name="Steenkamp E.T."/>
            <person name="van der Nest M.A."/>
            <person name="van Wyk S."/>
            <person name="Wingfield M.J."/>
            <person name="Xiong C."/>
            <person name="Yue Q."/>
            <person name="Zhang X."/>
        </authorList>
    </citation>
    <scope>NUCLEOTIDE SEQUENCE [LARGE SCALE GENOMIC DNA]</scope>
    <source>
        <strain evidence="2 3">BP5796</strain>
    </source>
</reference>
<dbReference type="PANTHER" id="PTHR35394:SF5">
    <property type="entry name" value="DUF3176 DOMAIN-CONTAINING PROTEIN"/>
    <property type="match status" value="1"/>
</dbReference>
<dbReference type="Proteomes" id="UP000256328">
    <property type="component" value="Unassembled WGS sequence"/>
</dbReference>
<dbReference type="EMBL" id="PDLN01000023">
    <property type="protein sequence ID" value="RDW57287.1"/>
    <property type="molecule type" value="Genomic_DNA"/>
</dbReference>
<sequence>MATPRYKVLSQSFESPNYPTNVARYPVSTPSTAARLRFEGIQQPYLIAQAPKSGFTVAKKAISKPHVWDDTWVFELLCLITSALALVGTVIVLKYYNGHPIPIVLPYDVKLGSVLAVLSTVMRAAIGVFLAAGLGQMIWSQFRQGSRPLSDVSLFDDASRGVTGGITLLWSRHGNWRSTIGIFCTLLVFAIGPTIQGTLGSEYTTGLSTLPRCTGNHSAAGNGFTVENMGTLFNQYQASIFLSTFDPSGPSDETLQSLNTNCATGNCKWPVFASLAICSNTTDMYDQTIKNYDSDGSVASLTLPNGLSVPKIGGNPTYWNGSITFPTINYNDWRYDPIARFSVLFHHNDLHGSGMPDYRSAEGIMYWCVQSYEASVTSNILSSKIKSNWWPDYMNNSAETQVLSPPDEFWKDSGITEPTDFTVHRSMTRWLPFFNLSVDINNTKYNPPNQLQIIAGFSVASLPDFFTYLASAMTNRFRGTICNESVDGTMHELQVLKVQWYWLILPCASIVFTFGFLLAVIADSWSQGAMIWKNSILPILFHGLSEDIRKNKGTGNVASARTMKNQAKSIHVQLKENDADYAGLLLRSS</sequence>
<feature type="transmembrane region" description="Helical" evidence="1">
    <location>
        <begin position="72"/>
        <end position="93"/>
    </location>
</feature>
<gene>
    <name evidence="2" type="ORF">BP5796_12737</name>
</gene>
<evidence type="ECO:0000256" key="1">
    <source>
        <dbReference type="SAM" id="Phobius"/>
    </source>
</evidence>
<proteinExistence type="predicted"/>
<comment type="caution">
    <text evidence="2">The sequence shown here is derived from an EMBL/GenBank/DDBJ whole genome shotgun (WGS) entry which is preliminary data.</text>
</comment>
<keyword evidence="1" id="KW-0472">Membrane</keyword>
<feature type="transmembrane region" description="Helical" evidence="1">
    <location>
        <begin position="114"/>
        <end position="139"/>
    </location>
</feature>
<evidence type="ECO:0000313" key="3">
    <source>
        <dbReference type="Proteomes" id="UP000256328"/>
    </source>
</evidence>
<name>A0A3D8Q6I3_9HELO</name>
<evidence type="ECO:0000313" key="2">
    <source>
        <dbReference type="EMBL" id="RDW57287.1"/>
    </source>
</evidence>
<keyword evidence="1" id="KW-0812">Transmembrane</keyword>
<accession>A0A3D8Q6I3</accession>
<dbReference type="AlphaFoldDB" id="A0A3D8Q6I3"/>
<dbReference type="PANTHER" id="PTHR35394">
    <property type="entry name" value="DUF3176 DOMAIN-CONTAINING PROTEIN"/>
    <property type="match status" value="1"/>
</dbReference>
<feature type="transmembrane region" description="Helical" evidence="1">
    <location>
        <begin position="500"/>
        <end position="522"/>
    </location>
</feature>
<organism evidence="2 3">
    <name type="scientific">Coleophoma crateriformis</name>
    <dbReference type="NCBI Taxonomy" id="565419"/>
    <lineage>
        <taxon>Eukaryota</taxon>
        <taxon>Fungi</taxon>
        <taxon>Dikarya</taxon>
        <taxon>Ascomycota</taxon>
        <taxon>Pezizomycotina</taxon>
        <taxon>Leotiomycetes</taxon>
        <taxon>Helotiales</taxon>
        <taxon>Dermateaceae</taxon>
        <taxon>Coleophoma</taxon>
    </lineage>
</organism>
<dbReference type="Pfam" id="PF11374">
    <property type="entry name" value="DUF3176"/>
    <property type="match status" value="1"/>
</dbReference>
<keyword evidence="3" id="KW-1185">Reference proteome</keyword>